<reference evidence="2" key="2">
    <citation type="journal article" date="2021" name="Int. J. Syst. Evol. Microbiol.">
        <title>Geomonas silvestris sp. nov., Geomonas paludis sp. nov. and Geomonas limicola sp. nov., isolated from terrestrial environments, and emended description of the genus Geomonas.</title>
        <authorList>
            <person name="Itoh H."/>
            <person name="Xu Z."/>
            <person name="Masuda Y."/>
            <person name="Ushijima N."/>
            <person name="Hayakawa C."/>
            <person name="Shiratori Y."/>
            <person name="Senoo K."/>
        </authorList>
    </citation>
    <scope>NUCLEOTIDE SEQUENCE</scope>
    <source>
        <strain evidence="2">Red736</strain>
    </source>
</reference>
<sequence length="251" mass="27986">MKITILGSGTSTGVPMVGCHCQVCGSSDPRDKRTRASILVESCGQRILVDTSTDLRMQALREGIPQIDAVLLTHTHADHIHGIDDLRGFHFIHRRVIPCYASQETIDQVRSNFSYIFEGLHSEGYWPLLEAFPVADPFDLFGCRVTPVPIRHGSFLSTGYRFDNAAYLTDCSEIPEQSLALLQGLDLMIIDGLRFSPHPNHFNVEGALKISEILKPRRTVLTHLTHEVHHSDAARLPQGVEFAYDGMTVEL</sequence>
<accession>A0A6V8MRI4</accession>
<dbReference type="PANTHER" id="PTHR42663">
    <property type="entry name" value="HYDROLASE C777.06C-RELATED-RELATED"/>
    <property type="match status" value="1"/>
</dbReference>
<dbReference type="PANTHER" id="PTHR42663:SF6">
    <property type="entry name" value="HYDROLASE C777.06C-RELATED"/>
    <property type="match status" value="1"/>
</dbReference>
<protein>
    <submittedName>
        <fullName evidence="3">GPMC system MBL fold metallohydrolase</fullName>
    </submittedName>
    <submittedName>
        <fullName evidence="2">MBL fold metallo-hydrolase</fullName>
    </submittedName>
</protein>
<keyword evidence="5" id="KW-1185">Reference proteome</keyword>
<evidence type="ECO:0000313" key="2">
    <source>
        <dbReference type="EMBL" id="GFO62690.1"/>
    </source>
</evidence>
<organism evidence="2 4">
    <name type="scientific">Geomonas paludis</name>
    <dbReference type="NCBI Taxonomy" id="2740185"/>
    <lineage>
        <taxon>Bacteria</taxon>
        <taxon>Pseudomonadati</taxon>
        <taxon>Thermodesulfobacteriota</taxon>
        <taxon>Desulfuromonadia</taxon>
        <taxon>Geobacterales</taxon>
        <taxon>Geobacteraceae</taxon>
        <taxon>Geomonas</taxon>
    </lineage>
</organism>
<proteinExistence type="predicted"/>
<dbReference type="Proteomes" id="UP000831485">
    <property type="component" value="Chromosome"/>
</dbReference>
<dbReference type="SMART" id="SM00849">
    <property type="entry name" value="Lactamase_B"/>
    <property type="match status" value="1"/>
</dbReference>
<dbReference type="Pfam" id="PF12706">
    <property type="entry name" value="Lactamase_B_2"/>
    <property type="match status" value="1"/>
</dbReference>
<reference evidence="3" key="3">
    <citation type="submission" date="2022-04" db="EMBL/GenBank/DDBJ databases">
        <authorList>
            <person name="Liu G."/>
        </authorList>
    </citation>
    <scope>NUCLEOTIDE SEQUENCE</scope>
    <source>
        <strain evidence="3">RG22</strain>
    </source>
</reference>
<feature type="domain" description="Metallo-beta-lactamase" evidence="1">
    <location>
        <begin position="34"/>
        <end position="226"/>
    </location>
</feature>
<dbReference type="EMBL" id="CP096574">
    <property type="protein sequence ID" value="UPU35731.1"/>
    <property type="molecule type" value="Genomic_DNA"/>
</dbReference>
<reference evidence="4" key="1">
    <citation type="submission" date="2020-06" db="EMBL/GenBank/DDBJ databases">
        <title>Draft genomic sequecing of Geomonas sp. Red736.</title>
        <authorList>
            <person name="Itoh H."/>
            <person name="Xu Z.X."/>
            <person name="Ushijima N."/>
            <person name="Masuda Y."/>
            <person name="Shiratori Y."/>
            <person name="Senoo K."/>
        </authorList>
    </citation>
    <scope>NUCLEOTIDE SEQUENCE [LARGE SCALE GENOMIC DNA]</scope>
    <source>
        <strain evidence="4">Red736</strain>
    </source>
</reference>
<dbReference type="GO" id="GO:0016787">
    <property type="term" value="F:hydrolase activity"/>
    <property type="evidence" value="ECO:0007669"/>
    <property type="project" value="UniProtKB-KW"/>
</dbReference>
<evidence type="ECO:0000313" key="5">
    <source>
        <dbReference type="Proteomes" id="UP000831485"/>
    </source>
</evidence>
<dbReference type="NCBIfam" id="NF038231">
    <property type="entry name" value="MBL_Geo_Pelo"/>
    <property type="match status" value="1"/>
</dbReference>
<evidence type="ECO:0000313" key="4">
    <source>
        <dbReference type="Proteomes" id="UP000568888"/>
    </source>
</evidence>
<dbReference type="InterPro" id="IPR036866">
    <property type="entry name" value="RibonucZ/Hydroxyglut_hydro"/>
</dbReference>
<dbReference type="EMBL" id="BLXY01000001">
    <property type="protein sequence ID" value="GFO62690.1"/>
    <property type="molecule type" value="Genomic_DNA"/>
</dbReference>
<evidence type="ECO:0000259" key="1">
    <source>
        <dbReference type="SMART" id="SM00849"/>
    </source>
</evidence>
<dbReference type="CDD" id="cd16279">
    <property type="entry name" value="metallo-hydrolase-like_MBL-fold"/>
    <property type="match status" value="1"/>
</dbReference>
<dbReference type="InterPro" id="IPR001279">
    <property type="entry name" value="Metallo-B-lactamas"/>
</dbReference>
<gene>
    <name evidence="2" type="ORF">GMPD_06090</name>
    <name evidence="3" type="ORF">M1B72_20175</name>
</gene>
<dbReference type="RefSeq" id="WP_183344956.1">
    <property type="nucleotide sequence ID" value="NZ_BLXY01000001.1"/>
</dbReference>
<evidence type="ECO:0000313" key="3">
    <source>
        <dbReference type="EMBL" id="UPU35731.1"/>
    </source>
</evidence>
<keyword evidence="2" id="KW-0378">Hydrolase</keyword>
<dbReference type="Proteomes" id="UP000568888">
    <property type="component" value="Unassembled WGS sequence"/>
</dbReference>
<dbReference type="SUPFAM" id="SSF56281">
    <property type="entry name" value="Metallo-hydrolase/oxidoreductase"/>
    <property type="match status" value="1"/>
</dbReference>
<dbReference type="Gene3D" id="3.60.15.10">
    <property type="entry name" value="Ribonuclease Z/Hydroxyacylglutathione hydrolase-like"/>
    <property type="match status" value="1"/>
</dbReference>
<dbReference type="AlphaFoldDB" id="A0A6V8MRI4"/>
<name>A0A6V8MRI4_9BACT</name>